<organism evidence="2 3">
    <name type="scientific">Ensete ventricosum</name>
    <name type="common">Abyssinian banana</name>
    <name type="synonym">Musa ensete</name>
    <dbReference type="NCBI Taxonomy" id="4639"/>
    <lineage>
        <taxon>Eukaryota</taxon>
        <taxon>Viridiplantae</taxon>
        <taxon>Streptophyta</taxon>
        <taxon>Embryophyta</taxon>
        <taxon>Tracheophyta</taxon>
        <taxon>Spermatophyta</taxon>
        <taxon>Magnoliopsida</taxon>
        <taxon>Liliopsida</taxon>
        <taxon>Zingiberales</taxon>
        <taxon>Musaceae</taxon>
        <taxon>Ensete</taxon>
    </lineage>
</organism>
<comment type="caution">
    <text evidence="2">The sequence shown here is derived from an EMBL/GenBank/DDBJ whole genome shotgun (WGS) entry which is preliminary data.</text>
</comment>
<evidence type="ECO:0000313" key="2">
    <source>
        <dbReference type="EMBL" id="KAJ8475561.1"/>
    </source>
</evidence>
<reference evidence="2 3" key="1">
    <citation type="submission" date="2022-12" db="EMBL/GenBank/DDBJ databases">
        <title>Chromosome-scale assembly of the Ensete ventricosum genome.</title>
        <authorList>
            <person name="Dussert Y."/>
            <person name="Stocks J."/>
            <person name="Wendawek A."/>
            <person name="Woldeyes F."/>
            <person name="Nichols R.A."/>
            <person name="Borrell J.S."/>
        </authorList>
    </citation>
    <scope>NUCLEOTIDE SEQUENCE [LARGE SCALE GENOMIC DNA]</scope>
    <source>
        <strain evidence="3">cv. Maze</strain>
        <tissue evidence="2">Seeds</tissue>
    </source>
</reference>
<evidence type="ECO:0000256" key="1">
    <source>
        <dbReference type="SAM" id="MobiDB-lite"/>
    </source>
</evidence>
<name>A0AAV8PB07_ENSVE</name>
<feature type="compositionally biased region" description="Basic and acidic residues" evidence="1">
    <location>
        <begin position="48"/>
        <end position="62"/>
    </location>
</feature>
<feature type="compositionally biased region" description="Basic and acidic residues" evidence="1">
    <location>
        <begin position="1"/>
        <end position="11"/>
    </location>
</feature>
<proteinExistence type="predicted"/>
<dbReference type="AlphaFoldDB" id="A0AAV8PB07"/>
<keyword evidence="3" id="KW-1185">Reference proteome</keyword>
<dbReference type="EMBL" id="JAQQAF010000006">
    <property type="protein sequence ID" value="KAJ8475561.1"/>
    <property type="molecule type" value="Genomic_DNA"/>
</dbReference>
<feature type="region of interest" description="Disordered" evidence="1">
    <location>
        <begin position="1"/>
        <end position="85"/>
    </location>
</feature>
<protein>
    <submittedName>
        <fullName evidence="2">Uncharacterized protein</fullName>
    </submittedName>
</protein>
<dbReference type="Proteomes" id="UP001222027">
    <property type="component" value="Unassembled WGS sequence"/>
</dbReference>
<accession>A0AAV8PB07</accession>
<evidence type="ECO:0000313" key="3">
    <source>
        <dbReference type="Proteomes" id="UP001222027"/>
    </source>
</evidence>
<sequence length="85" mass="9299">MGAGRGRDPHQEAAGTNRLTGGRHEEKRADAGFGVPAFEISRRGSRSARSDGRNSGGRRWEEQGEEREETTTTMDLGKVRLQSSV</sequence>
<gene>
    <name evidence="2" type="ORF">OPV22_019288</name>
</gene>